<evidence type="ECO:0000259" key="4">
    <source>
        <dbReference type="Pfam" id="PF06428"/>
    </source>
</evidence>
<feature type="region of interest" description="Disordered" evidence="3">
    <location>
        <begin position="557"/>
        <end position="974"/>
    </location>
</feature>
<feature type="compositionally biased region" description="Polar residues" evidence="3">
    <location>
        <begin position="879"/>
        <end position="889"/>
    </location>
</feature>
<dbReference type="EMBL" id="KN837156">
    <property type="protein sequence ID" value="KIJ38920.1"/>
    <property type="molecule type" value="Genomic_DNA"/>
</dbReference>
<keyword evidence="1 2" id="KW-0175">Coiled coil</keyword>
<evidence type="ECO:0000313" key="6">
    <source>
        <dbReference type="Proteomes" id="UP000054279"/>
    </source>
</evidence>
<dbReference type="InterPro" id="IPR040351">
    <property type="entry name" value="RAB3IL/RAB3IP/Sec2"/>
</dbReference>
<keyword evidence="6" id="KW-1185">Reference proteome</keyword>
<organism evidence="5 6">
    <name type="scientific">Sphaerobolus stellatus (strain SS14)</name>
    <dbReference type="NCBI Taxonomy" id="990650"/>
    <lineage>
        <taxon>Eukaryota</taxon>
        <taxon>Fungi</taxon>
        <taxon>Dikarya</taxon>
        <taxon>Basidiomycota</taxon>
        <taxon>Agaricomycotina</taxon>
        <taxon>Agaricomycetes</taxon>
        <taxon>Phallomycetidae</taxon>
        <taxon>Geastrales</taxon>
        <taxon>Sphaerobolaceae</taxon>
        <taxon>Sphaerobolus</taxon>
    </lineage>
</organism>
<feature type="compositionally biased region" description="Polar residues" evidence="3">
    <location>
        <begin position="1"/>
        <end position="10"/>
    </location>
</feature>
<feature type="coiled-coil region" evidence="2">
    <location>
        <begin position="116"/>
        <end position="196"/>
    </location>
</feature>
<feature type="compositionally biased region" description="Basic and acidic residues" evidence="3">
    <location>
        <begin position="836"/>
        <end position="873"/>
    </location>
</feature>
<dbReference type="Pfam" id="PF06428">
    <property type="entry name" value="Sec2p"/>
    <property type="match status" value="1"/>
</dbReference>
<dbReference type="GO" id="GO:0051286">
    <property type="term" value="C:cell tip"/>
    <property type="evidence" value="ECO:0007669"/>
    <property type="project" value="TreeGrafter"/>
</dbReference>
<gene>
    <name evidence="5" type="ORF">M422DRAFT_32983</name>
</gene>
<feature type="compositionally biased region" description="Low complexity" evidence="3">
    <location>
        <begin position="557"/>
        <end position="567"/>
    </location>
</feature>
<feature type="compositionally biased region" description="Low complexity" evidence="3">
    <location>
        <begin position="518"/>
        <end position="528"/>
    </location>
</feature>
<feature type="region of interest" description="Disordered" evidence="3">
    <location>
        <begin position="350"/>
        <end position="409"/>
    </location>
</feature>
<dbReference type="OrthoDB" id="1748564at2759"/>
<accession>A0A0C9VM38</accession>
<feature type="compositionally biased region" description="Basic and acidic residues" evidence="3">
    <location>
        <begin position="663"/>
        <end position="706"/>
    </location>
</feature>
<feature type="compositionally biased region" description="Polar residues" evidence="3">
    <location>
        <begin position="367"/>
        <end position="381"/>
    </location>
</feature>
<dbReference type="AlphaFoldDB" id="A0A0C9VM38"/>
<feature type="region of interest" description="Disordered" evidence="3">
    <location>
        <begin position="427"/>
        <end position="464"/>
    </location>
</feature>
<feature type="compositionally biased region" description="Basic and acidic residues" evidence="3">
    <location>
        <begin position="588"/>
        <end position="606"/>
    </location>
</feature>
<feature type="compositionally biased region" description="Basic and acidic residues" evidence="3">
    <location>
        <begin position="722"/>
        <end position="749"/>
    </location>
</feature>
<feature type="region of interest" description="Disordered" evidence="3">
    <location>
        <begin position="1"/>
        <end position="20"/>
    </location>
</feature>
<proteinExistence type="predicted"/>
<protein>
    <recommendedName>
        <fullName evidence="4">GDP/GTP exchange factor Sec2 N-terminal domain-containing protein</fullName>
    </recommendedName>
</protein>
<evidence type="ECO:0000256" key="1">
    <source>
        <dbReference type="ARBA" id="ARBA00023054"/>
    </source>
</evidence>
<dbReference type="Gene3D" id="6.10.140.910">
    <property type="match status" value="1"/>
</dbReference>
<evidence type="ECO:0000313" key="5">
    <source>
        <dbReference type="EMBL" id="KIJ38920.1"/>
    </source>
</evidence>
<dbReference type="CDD" id="cd21044">
    <property type="entry name" value="Rab11BD_RAB3IP_like"/>
    <property type="match status" value="1"/>
</dbReference>
<dbReference type="GO" id="GO:0070319">
    <property type="term" value="C:Golgi to plasma membrane transport vesicle"/>
    <property type="evidence" value="ECO:0007669"/>
    <property type="project" value="TreeGrafter"/>
</dbReference>
<dbReference type="GO" id="GO:0005085">
    <property type="term" value="F:guanyl-nucleotide exchange factor activity"/>
    <property type="evidence" value="ECO:0007669"/>
    <property type="project" value="InterPro"/>
</dbReference>
<name>A0A0C9VM38_SPHS4</name>
<dbReference type="PANTHER" id="PTHR14430:SF0">
    <property type="entry name" value="SEC2P DOMAIN-CONTAINING PROTEIN"/>
    <property type="match status" value="1"/>
</dbReference>
<feature type="compositionally biased region" description="Pro residues" evidence="3">
    <location>
        <begin position="391"/>
        <end position="401"/>
    </location>
</feature>
<reference evidence="5 6" key="1">
    <citation type="submission" date="2014-06" db="EMBL/GenBank/DDBJ databases">
        <title>Evolutionary Origins and Diversification of the Mycorrhizal Mutualists.</title>
        <authorList>
            <consortium name="DOE Joint Genome Institute"/>
            <consortium name="Mycorrhizal Genomics Consortium"/>
            <person name="Kohler A."/>
            <person name="Kuo A."/>
            <person name="Nagy L.G."/>
            <person name="Floudas D."/>
            <person name="Copeland A."/>
            <person name="Barry K.W."/>
            <person name="Cichocki N."/>
            <person name="Veneault-Fourrey C."/>
            <person name="LaButti K."/>
            <person name="Lindquist E.A."/>
            <person name="Lipzen A."/>
            <person name="Lundell T."/>
            <person name="Morin E."/>
            <person name="Murat C."/>
            <person name="Riley R."/>
            <person name="Ohm R."/>
            <person name="Sun H."/>
            <person name="Tunlid A."/>
            <person name="Henrissat B."/>
            <person name="Grigoriev I.V."/>
            <person name="Hibbett D.S."/>
            <person name="Martin F."/>
        </authorList>
    </citation>
    <scope>NUCLEOTIDE SEQUENCE [LARGE SCALE GENOMIC DNA]</scope>
    <source>
        <strain evidence="5 6">SS14</strain>
    </source>
</reference>
<feature type="domain" description="GDP/GTP exchange factor Sec2 N-terminal" evidence="4">
    <location>
        <begin position="53"/>
        <end position="185"/>
    </location>
</feature>
<feature type="compositionally biased region" description="Basic and acidic residues" evidence="3">
    <location>
        <begin position="616"/>
        <end position="628"/>
    </location>
</feature>
<feature type="compositionally biased region" description="Low complexity" evidence="3">
    <location>
        <begin position="443"/>
        <end position="464"/>
    </location>
</feature>
<feature type="compositionally biased region" description="Pro residues" evidence="3">
    <location>
        <begin position="929"/>
        <end position="942"/>
    </location>
</feature>
<evidence type="ECO:0000256" key="2">
    <source>
        <dbReference type="SAM" id="Coils"/>
    </source>
</evidence>
<feature type="compositionally biased region" description="Polar residues" evidence="3">
    <location>
        <begin position="764"/>
        <end position="773"/>
    </location>
</feature>
<dbReference type="InterPro" id="IPR009449">
    <property type="entry name" value="Sec2_N"/>
</dbReference>
<feature type="compositionally biased region" description="Polar residues" evidence="3">
    <location>
        <begin position="950"/>
        <end position="969"/>
    </location>
</feature>
<sequence length="1003" mass="109319">MASHTKTPSKATDGDPENPQSMVIASLRSQVSDLLTQVTQLNGKLVQSYDRISDLEDNLHMTESAQRAATLKISALELERTEHLAALNTGLLVEKANVTSELNRLMERATEEAAKRGIAESAKQEIESDLDDLSAELFARANSMVVEARLAQARSERRVQEAEAGLKGAEEAVRAMQEHMQALRDEKERANRAMDKGKWVTKPGSIERPMRLLNTHAPYMEFIAFVSHLRQLRPTTPQPPPIASLLPLPFIARLIAEDSDPTLRLDAAPALNWLTRRTVTAAIHASQLTVEPVPISALSAQYPDLHAATCALCGRHVLSSSSSSPSPPPYTATPAQVLSTAISATSWRPSFLKSASPSSPPPLPVRNHSSQHIHSPTPSIATSGSFYPPSTSTPPPTPPLPSTELPRLHGDEPETIYVFRLQTQTPSTLSTPTHQSFAHPHMSSTSTSLVTPSRTPTLSSSTSQSSMVYPLCTSGWCLARLRTTCELWRFIRVGIVSSVWEEEVSPTPITSPPNVNGSILSSITSSSKPPVPPRRRGLNIGVGKLFGMATNALSSKATSATSPLKSPAAPPAPSKDKSTLTPPPPLPRRNDNRDKMREARANRERAASLAQQNEPEPEKVVESESPVKEEEELAPAPAPAPADTPTSTDPVQTALPRSPVEMIFDHDEEHEREERSKVEKMKVEESVVEEKKDGDEKVEETKKEDQVEQEEKEDTLDQNENGEDKESEEEKKEEDKEDKEEQKENKRDSVVIPSTPTKPKRDSITASAIPSTPTKRDSIIPSTPTKRDSITIPSTPTALGDHETRTGSPAPPPVPRRAARRAAPVPPGSPAPMETKPADAAKDAAPKPETSKEGEAEAPGEKDADAEVSKVEVVETESQAEPMTVSQEVSAEASKVESQAEPVSQEVVAEEDEEKTDETQVLAATSIPPSLPARRPVPPPLPARERQSPEEIQSLSVKSAETTFSNDENPGQYVGDATWEERTWRNLTRLREDMFYARIGCVR</sequence>
<dbReference type="PANTHER" id="PTHR14430">
    <property type="entry name" value="RABIN3-RELATED"/>
    <property type="match status" value="1"/>
</dbReference>
<feature type="region of interest" description="Disordered" evidence="3">
    <location>
        <begin position="505"/>
        <end position="538"/>
    </location>
</feature>
<feature type="compositionally biased region" description="Acidic residues" evidence="3">
    <location>
        <begin position="707"/>
        <end position="721"/>
    </location>
</feature>
<dbReference type="Proteomes" id="UP000054279">
    <property type="component" value="Unassembled WGS sequence"/>
</dbReference>
<dbReference type="SUPFAM" id="SSF144284">
    <property type="entry name" value="Sec2 N-terminal region"/>
    <property type="match status" value="1"/>
</dbReference>
<dbReference type="GO" id="GO:0006887">
    <property type="term" value="P:exocytosis"/>
    <property type="evidence" value="ECO:0007669"/>
    <property type="project" value="TreeGrafter"/>
</dbReference>
<evidence type="ECO:0000256" key="3">
    <source>
        <dbReference type="SAM" id="MobiDB-lite"/>
    </source>
</evidence>
<dbReference type="HOGENOM" id="CLU_011813_0_0_1"/>